<accession>A0A1I0GCD2</accession>
<keyword evidence="1" id="KW-0831">Ubiquinone biosynthesis</keyword>
<protein>
    <recommendedName>
        <fullName evidence="1">Ubiquinone biosynthesis accessory factor UbiK</fullName>
    </recommendedName>
</protein>
<comment type="pathway">
    <text evidence="1">Cofactor biosynthesis; ubiquinone biosynthesis.</text>
</comment>
<evidence type="ECO:0000313" key="5">
    <source>
        <dbReference type="Proteomes" id="UP000183339"/>
    </source>
</evidence>
<organism evidence="4 5">
    <name type="scientific">Nitrosospira multiformis</name>
    <dbReference type="NCBI Taxonomy" id="1231"/>
    <lineage>
        <taxon>Bacteria</taxon>
        <taxon>Pseudomonadati</taxon>
        <taxon>Pseudomonadota</taxon>
        <taxon>Betaproteobacteria</taxon>
        <taxon>Nitrosomonadales</taxon>
        <taxon>Nitrosomonadaceae</taxon>
        <taxon>Nitrosospira</taxon>
    </lineage>
</organism>
<dbReference type="PANTHER" id="PTHR38040">
    <property type="entry name" value="UBIQUINONE BIOSYNTHESIS ACCESSORY FACTOR UBIK"/>
    <property type="match status" value="1"/>
</dbReference>
<dbReference type="OrthoDB" id="5297354at2"/>
<sequence length="100" mass="11216">MVNQKVLDEIVTKVNELVSQSPVKDVEKNLRVMLGAVFTRLDLVTREEFEVQQEVLKRTREKLIALETRVAALESAAKSGPLPNTLDVPPETLDDLSETE</sequence>
<dbReference type="Proteomes" id="UP000183339">
    <property type="component" value="Unassembled WGS sequence"/>
</dbReference>
<evidence type="ECO:0000313" key="4">
    <source>
        <dbReference type="EMBL" id="SET68429.1"/>
    </source>
</evidence>
<proteinExistence type="inferred from homology"/>
<dbReference type="UniPathway" id="UPA00232"/>
<dbReference type="HAMAP" id="MF_02216">
    <property type="entry name" value="UbiK"/>
    <property type="match status" value="1"/>
</dbReference>
<comment type="subcellular location">
    <subcellularLocation>
        <location evidence="1">Cytoplasm</location>
    </subcellularLocation>
</comment>
<dbReference type="GO" id="GO:0006744">
    <property type="term" value="P:ubiquinone biosynthetic process"/>
    <property type="evidence" value="ECO:0007669"/>
    <property type="project" value="UniProtKB-UniRule"/>
</dbReference>
<dbReference type="RefSeq" id="WP_074709282.1">
    <property type="nucleotide sequence ID" value="NZ_FOCT01000019.1"/>
</dbReference>
<dbReference type="InterPro" id="IPR007475">
    <property type="entry name" value="UbiK"/>
</dbReference>
<dbReference type="GO" id="GO:0005737">
    <property type="term" value="C:cytoplasm"/>
    <property type="evidence" value="ECO:0007669"/>
    <property type="project" value="UniProtKB-SubCell"/>
</dbReference>
<dbReference type="AlphaFoldDB" id="A0A1I0GCD2"/>
<dbReference type="Proteomes" id="UP000183898">
    <property type="component" value="Unassembled WGS sequence"/>
</dbReference>
<evidence type="ECO:0000256" key="2">
    <source>
        <dbReference type="SAM" id="MobiDB-lite"/>
    </source>
</evidence>
<dbReference type="EMBL" id="FOCT01000019">
    <property type="protein sequence ID" value="SEO36366.1"/>
    <property type="molecule type" value="Genomic_DNA"/>
</dbReference>
<evidence type="ECO:0000313" key="6">
    <source>
        <dbReference type="Proteomes" id="UP000183898"/>
    </source>
</evidence>
<evidence type="ECO:0000256" key="1">
    <source>
        <dbReference type="HAMAP-Rule" id="MF_02216"/>
    </source>
</evidence>
<keyword evidence="1" id="KW-0963">Cytoplasm</keyword>
<evidence type="ECO:0000313" key="3">
    <source>
        <dbReference type="EMBL" id="SEO36366.1"/>
    </source>
</evidence>
<name>A0A1I0GCD2_9PROT</name>
<dbReference type="EMBL" id="FOHI01000012">
    <property type="protein sequence ID" value="SET68429.1"/>
    <property type="molecule type" value="Genomic_DNA"/>
</dbReference>
<dbReference type="PANTHER" id="PTHR38040:SF1">
    <property type="entry name" value="UBIQUINONE BIOSYNTHESIS ACCESSORY FACTOR UBIK"/>
    <property type="match status" value="1"/>
</dbReference>
<comment type="similarity">
    <text evidence="1">Belongs to the UbiK family.</text>
</comment>
<dbReference type="Pfam" id="PF04380">
    <property type="entry name" value="BMFP"/>
    <property type="match status" value="1"/>
</dbReference>
<reference evidence="5 6" key="1">
    <citation type="submission" date="2016-10" db="EMBL/GenBank/DDBJ databases">
        <authorList>
            <person name="de Groot N.N."/>
        </authorList>
    </citation>
    <scope>NUCLEOTIDE SEQUENCE [LARGE SCALE GENOMIC DNA]</scope>
    <source>
        <strain evidence="3 6">Nl18</strain>
        <strain evidence="4 5">Nl7</strain>
    </source>
</reference>
<gene>
    <name evidence="1" type="primary">ubiK</name>
    <name evidence="3" type="ORF">SAMN05216404_1193</name>
    <name evidence="4" type="ORF">SAMN05216412_11281</name>
</gene>
<feature type="region of interest" description="Disordered" evidence="2">
    <location>
        <begin position="77"/>
        <end position="100"/>
    </location>
</feature>
<comment type="function">
    <text evidence="1">Required for efficient ubiquinone (coenzyme Q) biosynthesis. UbiK is probably an accessory factor of Ubi enzymes and facilitates ubiquinone biosynthesis by acting as an assembly factor, a targeting factor, or both.</text>
</comment>